<dbReference type="KEGG" id="fsm:CCS41_03735"/>
<comment type="function">
    <text evidence="5">Binds to the sigma-S subunit of RNA polymerase, activating expression of sigma-S-regulated genes. Stimulates RNA polymerase holoenzyme formation and may bind to several other sigma factors, such as sigma-70 and sigma-32.</text>
</comment>
<evidence type="ECO:0000313" key="7">
    <source>
        <dbReference type="Proteomes" id="UP000261875"/>
    </source>
</evidence>
<dbReference type="HAMAP" id="MF_01178">
    <property type="entry name" value="Crl"/>
    <property type="match status" value="1"/>
</dbReference>
<reference evidence="6 7" key="1">
    <citation type="submission" date="2017-05" db="EMBL/GenBank/DDBJ databases">
        <title>Genome sequence of Candidatus Fukatsuia symbiotica and Candidatus Hamiltonella defensa from Acyrthosiphon pisum strain 5D.</title>
        <authorList>
            <person name="Patel V.A."/>
            <person name="Chevignon G."/>
            <person name="Russell J.A."/>
            <person name="Oliver K.M."/>
        </authorList>
    </citation>
    <scope>NUCLEOTIDE SEQUENCE [LARGE SCALE GENOMIC DNA]</scope>
    <source>
        <strain evidence="6 7">5D</strain>
    </source>
</reference>
<name>A0A2U8I3W3_9GAMM</name>
<sequence length="132" mass="15747">MTLSAHPKSKLMKSFSVLGPYLREEQCQNDYFFFDCLAICVNVKLMAEKRQFWGWWMELKFKEEGFTYSYQLGLYSKEKGWRTEKIKDPETQEALKTTLRTFHKRLHDMLITMEMTLEAAQDHSDQCTELLV</sequence>
<organism evidence="6 7">
    <name type="scientific">Candidatus Fukatsuia symbiotica</name>
    <dbReference type="NCBI Taxonomy" id="1878942"/>
    <lineage>
        <taxon>Bacteria</taxon>
        <taxon>Pseudomonadati</taxon>
        <taxon>Pseudomonadota</taxon>
        <taxon>Gammaproteobacteria</taxon>
        <taxon>Enterobacterales</taxon>
        <taxon>Yersiniaceae</taxon>
        <taxon>Candidatus Fukatsuia</taxon>
    </lineage>
</organism>
<dbReference type="InterPro" id="IPR009986">
    <property type="entry name" value="Tscrpt_reg_Crl"/>
</dbReference>
<comment type="subcellular location">
    <subcellularLocation>
        <location evidence="5">Cytoplasm</location>
    </subcellularLocation>
</comment>
<feature type="region of interest" description="Essential for activity" evidence="5">
    <location>
        <begin position="98"/>
        <end position="121"/>
    </location>
</feature>
<dbReference type="Pfam" id="PF07417">
    <property type="entry name" value="Crl"/>
    <property type="match status" value="1"/>
</dbReference>
<dbReference type="InterPro" id="IPR038208">
    <property type="entry name" value="Tscrpt_reg_Crl_sf"/>
</dbReference>
<dbReference type="AlphaFoldDB" id="A0A2U8I3W3"/>
<evidence type="ECO:0000256" key="4">
    <source>
        <dbReference type="ARBA" id="ARBA00023163"/>
    </source>
</evidence>
<gene>
    <name evidence="5" type="primary">crl</name>
    <name evidence="6" type="ORF">CCS41_03735</name>
</gene>
<proteinExistence type="inferred from homology"/>
<evidence type="ECO:0000256" key="2">
    <source>
        <dbReference type="ARBA" id="ARBA00023015"/>
    </source>
</evidence>
<dbReference type="RefSeq" id="WP_072550570.1">
    <property type="nucleotide sequence ID" value="NZ_CP021659.1"/>
</dbReference>
<comment type="similarity">
    <text evidence="5">Belongs to the Crl family.</text>
</comment>
<keyword evidence="4 5" id="KW-0804">Transcription</keyword>
<dbReference type="GO" id="GO:0005737">
    <property type="term" value="C:cytoplasm"/>
    <property type="evidence" value="ECO:0007669"/>
    <property type="project" value="UniProtKB-SubCell"/>
</dbReference>
<evidence type="ECO:0000256" key="5">
    <source>
        <dbReference type="HAMAP-Rule" id="MF_01178"/>
    </source>
</evidence>
<protein>
    <recommendedName>
        <fullName evidence="5">Sigma factor-binding protein Crl</fullName>
    </recommendedName>
</protein>
<dbReference type="EMBL" id="CP021659">
    <property type="protein sequence ID" value="AWK13789.1"/>
    <property type="molecule type" value="Genomic_DNA"/>
</dbReference>
<keyword evidence="1 5" id="KW-0963">Cytoplasm</keyword>
<accession>A0A2U8I3W3</accession>
<keyword evidence="2 5" id="KW-0805">Transcription regulation</keyword>
<dbReference type="Proteomes" id="UP000261875">
    <property type="component" value="Chromosome"/>
</dbReference>
<dbReference type="STRING" id="1878942.GCA_900128755_00123"/>
<evidence type="ECO:0000256" key="1">
    <source>
        <dbReference type="ARBA" id="ARBA00022490"/>
    </source>
</evidence>
<keyword evidence="7" id="KW-1185">Reference proteome</keyword>
<evidence type="ECO:0000256" key="3">
    <source>
        <dbReference type="ARBA" id="ARBA00023159"/>
    </source>
</evidence>
<dbReference type="NCBIfam" id="NF008217">
    <property type="entry name" value="PRK10984.1"/>
    <property type="match status" value="1"/>
</dbReference>
<evidence type="ECO:0000313" key="6">
    <source>
        <dbReference type="EMBL" id="AWK13789.1"/>
    </source>
</evidence>
<dbReference type="OrthoDB" id="6428303at2"/>
<dbReference type="GO" id="GO:0045893">
    <property type="term" value="P:positive regulation of DNA-templated transcription"/>
    <property type="evidence" value="ECO:0007669"/>
    <property type="project" value="UniProtKB-UniRule"/>
</dbReference>
<dbReference type="Gene3D" id="3.30.310.230">
    <property type="entry name" value="Sigma factor-binding protein Crl monomer"/>
    <property type="match status" value="1"/>
</dbReference>
<keyword evidence="3 5" id="KW-0010">Activator</keyword>